<accession>A0A3P7XNZ5</accession>
<gene>
    <name evidence="2" type="ORF">HPBE_LOCUS4493</name>
</gene>
<proteinExistence type="predicted"/>
<protein>
    <submittedName>
        <fullName evidence="4">Mariner Mos1 transposase</fullName>
    </submittedName>
</protein>
<accession>A0A183FDW5</accession>
<dbReference type="AlphaFoldDB" id="A0A183FDW5"/>
<evidence type="ECO:0000313" key="2">
    <source>
        <dbReference type="EMBL" id="VDO61437.1"/>
    </source>
</evidence>
<dbReference type="OrthoDB" id="6118231at2759"/>
<reference evidence="4" key="2">
    <citation type="submission" date="2019-09" db="UniProtKB">
        <authorList>
            <consortium name="WormBaseParasite"/>
        </authorList>
    </citation>
    <scope>IDENTIFICATION</scope>
</reference>
<dbReference type="InterPro" id="IPR036397">
    <property type="entry name" value="RNaseH_sf"/>
</dbReference>
<evidence type="ECO:0000313" key="4">
    <source>
        <dbReference type="WBParaSite" id="HPBE_0000449201-mRNA-1"/>
    </source>
</evidence>
<evidence type="ECO:0000313" key="3">
    <source>
        <dbReference type="Proteomes" id="UP000050761"/>
    </source>
</evidence>
<feature type="compositionally biased region" description="Polar residues" evidence="1">
    <location>
        <begin position="72"/>
        <end position="81"/>
    </location>
</feature>
<feature type="compositionally biased region" description="Low complexity" evidence="1">
    <location>
        <begin position="82"/>
        <end position="99"/>
    </location>
</feature>
<name>A0A183FDW5_HELPZ</name>
<sequence length="108" mass="11819">MDLRLALIRPQRFKKVFRFDNVASHWAKGTTGKLAQLGYVQLPQSPYLPDISPCDYHYVLGLYDIMVGRTQGPKQTSTTITSSGSAPGLSSSGRMGSGSWPIEHAHSP</sequence>
<feature type="region of interest" description="Disordered" evidence="1">
    <location>
        <begin position="72"/>
        <end position="108"/>
    </location>
</feature>
<dbReference type="Gene3D" id="3.30.420.10">
    <property type="entry name" value="Ribonuclease H-like superfamily/Ribonuclease H"/>
    <property type="match status" value="1"/>
</dbReference>
<keyword evidence="3" id="KW-1185">Reference proteome</keyword>
<dbReference type="Proteomes" id="UP000050761">
    <property type="component" value="Unassembled WGS sequence"/>
</dbReference>
<dbReference type="GO" id="GO:0003676">
    <property type="term" value="F:nucleic acid binding"/>
    <property type="evidence" value="ECO:0007669"/>
    <property type="project" value="InterPro"/>
</dbReference>
<reference evidence="2 3" key="1">
    <citation type="submission" date="2018-11" db="EMBL/GenBank/DDBJ databases">
        <authorList>
            <consortium name="Pathogen Informatics"/>
        </authorList>
    </citation>
    <scope>NUCLEOTIDE SEQUENCE [LARGE SCALE GENOMIC DNA]</scope>
</reference>
<organism evidence="3 4">
    <name type="scientific">Heligmosomoides polygyrus</name>
    <name type="common">Parasitic roundworm</name>
    <dbReference type="NCBI Taxonomy" id="6339"/>
    <lineage>
        <taxon>Eukaryota</taxon>
        <taxon>Metazoa</taxon>
        <taxon>Ecdysozoa</taxon>
        <taxon>Nematoda</taxon>
        <taxon>Chromadorea</taxon>
        <taxon>Rhabditida</taxon>
        <taxon>Rhabditina</taxon>
        <taxon>Rhabditomorpha</taxon>
        <taxon>Strongyloidea</taxon>
        <taxon>Heligmosomidae</taxon>
        <taxon>Heligmosomoides</taxon>
    </lineage>
</organism>
<dbReference type="EMBL" id="UZAH01025322">
    <property type="protein sequence ID" value="VDO61437.1"/>
    <property type="molecule type" value="Genomic_DNA"/>
</dbReference>
<evidence type="ECO:0000256" key="1">
    <source>
        <dbReference type="SAM" id="MobiDB-lite"/>
    </source>
</evidence>
<dbReference type="WBParaSite" id="HPBE_0000449201-mRNA-1">
    <property type="protein sequence ID" value="HPBE_0000449201-mRNA-1"/>
    <property type="gene ID" value="HPBE_0000449201"/>
</dbReference>